<feature type="transmembrane region" description="Helical" evidence="1">
    <location>
        <begin position="12"/>
        <end position="33"/>
    </location>
</feature>
<organism evidence="2">
    <name type="scientific">hydrocarbon metagenome</name>
    <dbReference type="NCBI Taxonomy" id="938273"/>
    <lineage>
        <taxon>unclassified sequences</taxon>
        <taxon>metagenomes</taxon>
        <taxon>ecological metagenomes</taxon>
    </lineage>
</organism>
<evidence type="ECO:0000313" key="2">
    <source>
        <dbReference type="EMBL" id="KUG05374.1"/>
    </source>
</evidence>
<evidence type="ECO:0000256" key="1">
    <source>
        <dbReference type="SAM" id="Phobius"/>
    </source>
</evidence>
<reference evidence="2" key="1">
    <citation type="journal article" date="2015" name="Proc. Natl. Acad. Sci. U.S.A.">
        <title>Networks of energetic and metabolic interactions define dynamics in microbial communities.</title>
        <authorList>
            <person name="Embree M."/>
            <person name="Liu J.K."/>
            <person name="Al-Bassam M.M."/>
            <person name="Zengler K."/>
        </authorList>
    </citation>
    <scope>NUCLEOTIDE SEQUENCE</scope>
</reference>
<evidence type="ECO:0008006" key="3">
    <source>
        <dbReference type="Google" id="ProtNLM"/>
    </source>
</evidence>
<dbReference type="InterPro" id="IPR035185">
    <property type="entry name" value="DUF5305"/>
</dbReference>
<sequence>MAQLEIKSKVRKGIIIGLAVLFAAMSAVTGWFFQRPAETQTQVPVLSWQQTAAVDYKVKLDSSTLFPGQEDAGPGRAYLTALTDYVDTELHYQFKADDKAEISGEYEVVADLTGYMLVEKEGQKQSASLERERVLVWSKSYQLVEPTVFSGSGKDYELNLPVDIPIIDYMAFVSQVLDATRYSPEVVEVKVRYYIKSEAVTAQGTISQELEPILLLPAQGRAFRITGKLTDQKQDAFTEAQLLPVPGLKGKKTASVLGVLLTALLLGATWFLTRVKEENVFEEKVMKIFKDFGDRIILASGPGLTVKDEKILELQSFTDLIKVADEVGQMILYEADNDRCYRFYLLAESGVYRYVLEDREAVGNGLNTTRASD</sequence>
<comment type="caution">
    <text evidence="2">The sequence shown here is derived from an EMBL/GenBank/DDBJ whole genome shotgun (WGS) entry which is preliminary data.</text>
</comment>
<keyword evidence="1" id="KW-0812">Transmembrane</keyword>
<keyword evidence="1" id="KW-0472">Membrane</keyword>
<proteinExistence type="predicted"/>
<accession>A0A0W8EA13</accession>
<protein>
    <recommendedName>
        <fullName evidence="3">DUF5305 domain-containing protein</fullName>
    </recommendedName>
</protein>
<name>A0A0W8EA13_9ZZZZ</name>
<keyword evidence="1" id="KW-1133">Transmembrane helix</keyword>
<dbReference type="Pfam" id="PF17231">
    <property type="entry name" value="DUF5305"/>
    <property type="match status" value="1"/>
</dbReference>
<dbReference type="AlphaFoldDB" id="A0A0W8EA13"/>
<dbReference type="EMBL" id="LNQE01001818">
    <property type="protein sequence ID" value="KUG05374.1"/>
    <property type="molecule type" value="Genomic_DNA"/>
</dbReference>
<gene>
    <name evidence="2" type="ORF">ASZ90_017206</name>
</gene>